<keyword evidence="4" id="KW-1015">Disulfide bond</keyword>
<feature type="compositionally biased region" description="Low complexity" evidence="5">
    <location>
        <begin position="343"/>
        <end position="355"/>
    </location>
</feature>
<feature type="compositionally biased region" description="Low complexity" evidence="5">
    <location>
        <begin position="75"/>
        <end position="95"/>
    </location>
</feature>
<evidence type="ECO:0000256" key="4">
    <source>
        <dbReference type="ARBA" id="ARBA00023157"/>
    </source>
</evidence>
<feature type="compositionally biased region" description="Gly residues" evidence="5">
    <location>
        <begin position="450"/>
        <end position="459"/>
    </location>
</feature>
<comment type="subcellular location">
    <subcellularLocation>
        <location evidence="1">Secreted</location>
    </subcellularLocation>
</comment>
<evidence type="ECO:0000256" key="1">
    <source>
        <dbReference type="ARBA" id="ARBA00004613"/>
    </source>
</evidence>
<proteinExistence type="predicted"/>
<evidence type="ECO:0000256" key="2">
    <source>
        <dbReference type="ARBA" id="ARBA00022525"/>
    </source>
</evidence>
<feature type="compositionally biased region" description="Basic and acidic residues" evidence="5">
    <location>
        <begin position="464"/>
        <end position="478"/>
    </location>
</feature>
<keyword evidence="2" id="KW-0964">Secreted</keyword>
<feature type="compositionally biased region" description="Pro residues" evidence="5">
    <location>
        <begin position="357"/>
        <end position="367"/>
    </location>
</feature>
<feature type="compositionally biased region" description="Pro residues" evidence="5">
    <location>
        <begin position="382"/>
        <end position="394"/>
    </location>
</feature>
<dbReference type="GO" id="GO:0005581">
    <property type="term" value="C:collagen trimer"/>
    <property type="evidence" value="ECO:0007669"/>
    <property type="project" value="UniProtKB-KW"/>
</dbReference>
<organism evidence="7 8">
    <name type="scientific">Crotalus adamanteus</name>
    <name type="common">Eastern diamondback rattlesnake</name>
    <dbReference type="NCBI Taxonomy" id="8729"/>
    <lineage>
        <taxon>Eukaryota</taxon>
        <taxon>Metazoa</taxon>
        <taxon>Chordata</taxon>
        <taxon>Craniata</taxon>
        <taxon>Vertebrata</taxon>
        <taxon>Euteleostomi</taxon>
        <taxon>Lepidosauria</taxon>
        <taxon>Squamata</taxon>
        <taxon>Bifurcata</taxon>
        <taxon>Unidentata</taxon>
        <taxon>Episquamata</taxon>
        <taxon>Toxicofera</taxon>
        <taxon>Serpentes</taxon>
        <taxon>Colubroidea</taxon>
        <taxon>Viperidae</taxon>
        <taxon>Crotalinae</taxon>
        <taxon>Crotalus</taxon>
    </lineage>
</organism>
<dbReference type="AlphaFoldDB" id="A0AAW1APJ1"/>
<evidence type="ECO:0000256" key="5">
    <source>
        <dbReference type="SAM" id="MobiDB-lite"/>
    </source>
</evidence>
<gene>
    <name evidence="7" type="ORF">NXF25_018061</name>
</gene>
<keyword evidence="8" id="KW-1185">Reference proteome</keyword>
<dbReference type="PROSITE" id="PS51041">
    <property type="entry name" value="EMI"/>
    <property type="match status" value="1"/>
</dbReference>
<sequence>MGQRGWLGGRGWRPPLPFPVALTWGLARRRRLLRVPRSSARVPPAGETWIQLGTRRVDPLFFLVLLLPLPSPSPGLRASASRPGSRVLGPAAGGSREARGRQRRRAGMEAAGRGSPCPDLRAPLWPRLCCLLLLLPRPGSGTWTRAGLQFASRRNWCPYTVIKTVSCHIQNGTYLQRVFQNCRWPMSCSGGSYRTVIRPTYRQAYKTVTALEWKCCPGHTGINCEAETVSYQDVPGATHGIPALSRVPIRPATYSGCFNCSKFSELLEKVNLLEAKVATFTTAGSGPSAISRQCSTGNTAPNPLNLWDPQGTPGKPGEERGTGRLASEGPAGPVGPKGDAGIRGPSGVPGVKGPVGPQGPPGPPGPPGRDGARGFPGEKGLPGPPGPPGPPAPVGPQISPIPDQRDLLLSNSFTETAITGPIGPPGLPGPIGPPGPAGKPGSPGLDGIPGSPGGDGAAGTLGQKGEKGEAGPKGDPGEKGSWGEGLHQLREALKILAERVLILEAMIGLHEGGSVVHISVAISLPSFLEQQAQLELLARRVTLLEAIIWPEPDLGSGLDPATTGVPGYDRSKRNENLAAYQVSSHRPPHKGEERKK</sequence>
<comment type="caution">
    <text evidence="7">The sequence shown here is derived from an EMBL/GenBank/DDBJ whole genome shotgun (WGS) entry which is preliminary data.</text>
</comment>
<feature type="region of interest" description="Disordered" evidence="5">
    <location>
        <begin position="416"/>
        <end position="483"/>
    </location>
</feature>
<accession>A0AAW1APJ1</accession>
<feature type="compositionally biased region" description="Pro residues" evidence="5">
    <location>
        <begin position="422"/>
        <end position="437"/>
    </location>
</feature>
<name>A0AAW1APJ1_CROAD</name>
<feature type="domain" description="EMI" evidence="6">
    <location>
        <begin position="153"/>
        <end position="226"/>
    </location>
</feature>
<dbReference type="Pfam" id="PF07546">
    <property type="entry name" value="EMI"/>
    <property type="match status" value="1"/>
</dbReference>
<dbReference type="EMBL" id="JAOTOJ010000018">
    <property type="protein sequence ID" value="KAK9391672.1"/>
    <property type="molecule type" value="Genomic_DNA"/>
</dbReference>
<protein>
    <submittedName>
        <fullName evidence="7">EMI domain-containing protein 1</fullName>
    </submittedName>
</protein>
<dbReference type="InterPro" id="IPR050392">
    <property type="entry name" value="Collagen/C1q_domain"/>
</dbReference>
<evidence type="ECO:0000256" key="3">
    <source>
        <dbReference type="ARBA" id="ARBA00022729"/>
    </source>
</evidence>
<evidence type="ECO:0000259" key="6">
    <source>
        <dbReference type="PROSITE" id="PS51041"/>
    </source>
</evidence>
<dbReference type="InterPro" id="IPR008160">
    <property type="entry name" value="Collagen"/>
</dbReference>
<dbReference type="Proteomes" id="UP001474421">
    <property type="component" value="Unassembled WGS sequence"/>
</dbReference>
<feature type="region of interest" description="Disordered" evidence="5">
    <location>
        <begin position="283"/>
        <end position="404"/>
    </location>
</feature>
<dbReference type="InterPro" id="IPR011489">
    <property type="entry name" value="EMI_domain"/>
</dbReference>
<feature type="compositionally biased region" description="Polar residues" evidence="5">
    <location>
        <begin position="283"/>
        <end position="302"/>
    </location>
</feature>
<feature type="region of interest" description="Disordered" evidence="5">
    <location>
        <begin position="75"/>
        <end position="114"/>
    </location>
</feature>
<reference evidence="7 8" key="1">
    <citation type="journal article" date="2024" name="Proc. Natl. Acad. Sci. U.S.A.">
        <title>The genetic regulatory architecture and epigenomic basis for age-related changes in rattlesnake venom.</title>
        <authorList>
            <person name="Hogan M.P."/>
            <person name="Holding M.L."/>
            <person name="Nystrom G.S."/>
            <person name="Colston T.J."/>
            <person name="Bartlett D.A."/>
            <person name="Mason A.J."/>
            <person name="Ellsworth S.A."/>
            <person name="Rautsaw R.M."/>
            <person name="Lawrence K.C."/>
            <person name="Strickland J.L."/>
            <person name="He B."/>
            <person name="Fraser P."/>
            <person name="Margres M.J."/>
            <person name="Gilbert D.M."/>
            <person name="Gibbs H.L."/>
            <person name="Parkinson C.L."/>
            <person name="Rokyta D.R."/>
        </authorList>
    </citation>
    <scope>NUCLEOTIDE SEQUENCE [LARGE SCALE GENOMIC DNA]</scope>
    <source>
        <strain evidence="7">DRR0105</strain>
    </source>
</reference>
<dbReference type="PANTHER" id="PTHR15427:SF23">
    <property type="entry name" value="EMI DOMAIN-CONTAINING PROTEIN 1"/>
    <property type="match status" value="1"/>
</dbReference>
<keyword evidence="3" id="KW-0732">Signal</keyword>
<evidence type="ECO:0000313" key="8">
    <source>
        <dbReference type="Proteomes" id="UP001474421"/>
    </source>
</evidence>
<evidence type="ECO:0000313" key="7">
    <source>
        <dbReference type="EMBL" id="KAK9391672.1"/>
    </source>
</evidence>
<dbReference type="Pfam" id="PF01391">
    <property type="entry name" value="Collagen"/>
    <property type="match status" value="2"/>
</dbReference>
<dbReference type="PANTHER" id="PTHR15427">
    <property type="entry name" value="EMILIN ELASTIN MICROFIBRIL INTERFACE-LOCATED PROTEIN ELASTIN MICROFIBRIL INTERFACER"/>
    <property type="match status" value="1"/>
</dbReference>